<dbReference type="EMBL" id="JAVKPH010000001">
    <property type="protein sequence ID" value="MDR5651151.1"/>
    <property type="molecule type" value="Genomic_DNA"/>
</dbReference>
<evidence type="ECO:0000313" key="2">
    <source>
        <dbReference type="EMBL" id="MDR5651151.1"/>
    </source>
</evidence>
<gene>
    <name evidence="2" type="ORF">RGD00_00915</name>
</gene>
<reference evidence="2 3" key="1">
    <citation type="submission" date="2023-09" db="EMBL/GenBank/DDBJ databases">
        <title>Xinfangfangia sedmenti sp. nov., isolated the sedment.</title>
        <authorList>
            <person name="Xu L."/>
        </authorList>
    </citation>
    <scope>NUCLEOTIDE SEQUENCE [LARGE SCALE GENOMIC DNA]</scope>
    <source>
        <strain evidence="2 3">LG-4</strain>
    </source>
</reference>
<proteinExistence type="predicted"/>
<dbReference type="Proteomes" id="UP001247754">
    <property type="component" value="Unassembled WGS sequence"/>
</dbReference>
<feature type="domain" description="DUF6455" evidence="1">
    <location>
        <begin position="8"/>
        <end position="79"/>
    </location>
</feature>
<evidence type="ECO:0000259" key="1">
    <source>
        <dbReference type="Pfam" id="PF20056"/>
    </source>
</evidence>
<sequence>MIFGGGPQAFWLVRGMARAAGVPLTRAVVEGWITRDDLDGMVCRCAECGRTGDCREWLSQLHDQTVPEFCAVRNDIEGLASIV</sequence>
<accession>A0ABU1F2Q3</accession>
<dbReference type="InterPro" id="IPR045601">
    <property type="entry name" value="DUF6455"/>
</dbReference>
<keyword evidence="3" id="KW-1185">Reference proteome</keyword>
<protein>
    <submittedName>
        <fullName evidence="2">DUF6455 family protein</fullName>
    </submittedName>
</protein>
<evidence type="ECO:0000313" key="3">
    <source>
        <dbReference type="Proteomes" id="UP001247754"/>
    </source>
</evidence>
<organism evidence="2 3">
    <name type="scientific">Ruixingdingia sedimenti</name>
    <dbReference type="NCBI Taxonomy" id="3073604"/>
    <lineage>
        <taxon>Bacteria</taxon>
        <taxon>Pseudomonadati</taxon>
        <taxon>Pseudomonadota</taxon>
        <taxon>Alphaproteobacteria</taxon>
        <taxon>Rhodobacterales</taxon>
        <taxon>Paracoccaceae</taxon>
        <taxon>Ruixingdingia</taxon>
    </lineage>
</organism>
<dbReference type="Pfam" id="PF20056">
    <property type="entry name" value="DUF6455"/>
    <property type="match status" value="1"/>
</dbReference>
<name>A0ABU1F2Q3_9RHOB</name>
<comment type="caution">
    <text evidence="2">The sequence shown here is derived from an EMBL/GenBank/DDBJ whole genome shotgun (WGS) entry which is preliminary data.</text>
</comment>